<comment type="caution">
    <text evidence="14">The sequence shown here is derived from an EMBL/GenBank/DDBJ whole genome shotgun (WGS) entry which is preliminary data.</text>
</comment>
<dbReference type="SUPFAM" id="SSF111337">
    <property type="entry name" value="QueA-like"/>
    <property type="match status" value="1"/>
</dbReference>
<dbReference type="Proteomes" id="UP001198163">
    <property type="component" value="Unassembled WGS sequence"/>
</dbReference>
<dbReference type="InterPro" id="IPR036100">
    <property type="entry name" value="QueA_sf"/>
</dbReference>
<evidence type="ECO:0000256" key="2">
    <source>
        <dbReference type="ARBA" id="ARBA00004691"/>
    </source>
</evidence>
<keyword evidence="5 13" id="KW-0808">Transferase</keyword>
<dbReference type="InterPro" id="IPR003699">
    <property type="entry name" value="QueA"/>
</dbReference>
<dbReference type="InterPro" id="IPR042119">
    <property type="entry name" value="QueA_dom2"/>
</dbReference>
<evidence type="ECO:0000256" key="4">
    <source>
        <dbReference type="ARBA" id="ARBA00022490"/>
    </source>
</evidence>
<dbReference type="EC" id="2.4.99.17" evidence="10 13"/>
<evidence type="ECO:0000256" key="12">
    <source>
        <dbReference type="ARBA" id="ARBA00076160"/>
    </source>
</evidence>
<dbReference type="Gene3D" id="3.40.1780.10">
    <property type="entry name" value="QueA-like"/>
    <property type="match status" value="2"/>
</dbReference>
<keyword evidence="15" id="KW-1185">Reference proteome</keyword>
<protein>
    <recommendedName>
        <fullName evidence="11 13">S-adenosylmethionine:tRNA ribosyltransferase-isomerase</fullName>
        <ecNumber evidence="10 13">2.4.99.17</ecNumber>
    </recommendedName>
    <alternativeName>
        <fullName evidence="12 13">Queuosine biosynthesis protein QueA</fullName>
    </alternativeName>
</protein>
<keyword evidence="4 13" id="KW-0963">Cytoplasm</keyword>
<dbReference type="Pfam" id="PF02547">
    <property type="entry name" value="Queuosine_synth"/>
    <property type="match status" value="1"/>
</dbReference>
<evidence type="ECO:0000256" key="6">
    <source>
        <dbReference type="ARBA" id="ARBA00022691"/>
    </source>
</evidence>
<dbReference type="PANTHER" id="PTHR30307">
    <property type="entry name" value="S-ADENOSYLMETHIONINE:TRNA RIBOSYLTRANSFERASE-ISOMERASE"/>
    <property type="match status" value="1"/>
</dbReference>
<evidence type="ECO:0000256" key="10">
    <source>
        <dbReference type="ARBA" id="ARBA00066503"/>
    </source>
</evidence>
<evidence type="ECO:0000313" key="15">
    <source>
        <dbReference type="Proteomes" id="UP001198163"/>
    </source>
</evidence>
<proteinExistence type="inferred from homology"/>
<comment type="pathway">
    <text evidence="2 13">tRNA modification; tRNA-queuosine biosynthesis.</text>
</comment>
<dbReference type="GO" id="GO:0005737">
    <property type="term" value="C:cytoplasm"/>
    <property type="evidence" value="ECO:0007669"/>
    <property type="project" value="UniProtKB-SubCell"/>
</dbReference>
<name>A0AAE3JJS7_9SPIR</name>
<keyword evidence="6 13" id="KW-0949">S-adenosyl-L-methionine</keyword>
<keyword evidence="14" id="KW-0328">Glycosyltransferase</keyword>
<accession>A0AAE3JJS7</accession>
<comment type="catalytic activity">
    <reaction evidence="8 13">
        <text>7-aminomethyl-7-carbaguanosine(34) in tRNA + S-adenosyl-L-methionine = epoxyqueuosine(34) in tRNA + adenine + L-methionine + 2 H(+)</text>
        <dbReference type="Rhea" id="RHEA:32155"/>
        <dbReference type="Rhea" id="RHEA-COMP:10342"/>
        <dbReference type="Rhea" id="RHEA-COMP:18582"/>
        <dbReference type="ChEBI" id="CHEBI:15378"/>
        <dbReference type="ChEBI" id="CHEBI:16708"/>
        <dbReference type="ChEBI" id="CHEBI:57844"/>
        <dbReference type="ChEBI" id="CHEBI:59789"/>
        <dbReference type="ChEBI" id="CHEBI:82833"/>
        <dbReference type="ChEBI" id="CHEBI:194443"/>
        <dbReference type="EC" id="2.4.99.17"/>
    </reaction>
</comment>
<dbReference type="Gene3D" id="2.40.10.240">
    <property type="entry name" value="QueA-like"/>
    <property type="match status" value="1"/>
</dbReference>
<dbReference type="RefSeq" id="WP_230754886.1">
    <property type="nucleotide sequence ID" value="NZ_JAINWA010000003.1"/>
</dbReference>
<dbReference type="EMBL" id="JAINWA010000003">
    <property type="protein sequence ID" value="MCD1654535.1"/>
    <property type="molecule type" value="Genomic_DNA"/>
</dbReference>
<comment type="function">
    <text evidence="13">Transfers and isomerizes the ribose moiety from AdoMet to the 7-aminomethyl group of 7-deazaguanine (preQ1-tRNA) to give epoxyqueuosine (oQ-tRNA).</text>
</comment>
<comment type="subunit">
    <text evidence="3 13">Monomer.</text>
</comment>
<evidence type="ECO:0000256" key="5">
    <source>
        <dbReference type="ARBA" id="ARBA00022679"/>
    </source>
</evidence>
<evidence type="ECO:0000256" key="1">
    <source>
        <dbReference type="ARBA" id="ARBA00004496"/>
    </source>
</evidence>
<dbReference type="PANTHER" id="PTHR30307:SF0">
    <property type="entry name" value="S-ADENOSYLMETHIONINE:TRNA RIBOSYLTRANSFERASE-ISOMERASE"/>
    <property type="match status" value="1"/>
</dbReference>
<sequence length="353" mass="39321">MQTSDFHFELPPELIAQTPSGERGKDRLLRLDRRTGAWSDHDFSGIADLVDPGTLMVFNNSRVRHARLYGIADSSGNRAEFLLISRVDSPDCENGSLWKAMARNAKRHKPGRTYSFDDGLKGEIVADEDGSLAGTEFRLVRFNRVVEDSWLDKFGHLPLPPYITREDGIEDADRYQTVYSRTVGSVAAPTAGLHFTPEVLASLDARGIERAEVTLHVGLGTFLPVRTETIEDHVMHEERYEIPEATAQAVNRAKAEGRPVLAVGTTSVRTLESAYDADKGFLPAGEGSTGIFIYPGYEFKAVDQLFTNFHTPGSTLLMLVSAFAGRERILAVYDHAIEERYRFFSYGDSMLIR</sequence>
<reference evidence="14" key="1">
    <citation type="submission" date="2021-08" db="EMBL/GenBank/DDBJ databases">
        <title>Comparative analyses of Brucepasteria parasyntrophica and Teretinema zuelzerae.</title>
        <authorList>
            <person name="Song Y."/>
            <person name="Brune A."/>
        </authorList>
    </citation>
    <scope>NUCLEOTIDE SEQUENCE</scope>
    <source>
        <strain evidence="14">DSM 1903</strain>
    </source>
</reference>
<evidence type="ECO:0000256" key="8">
    <source>
        <dbReference type="ARBA" id="ARBA00052751"/>
    </source>
</evidence>
<comment type="subcellular location">
    <subcellularLocation>
        <location evidence="1 13">Cytoplasm</location>
    </subcellularLocation>
</comment>
<dbReference type="NCBIfam" id="TIGR00113">
    <property type="entry name" value="queA"/>
    <property type="match status" value="1"/>
</dbReference>
<evidence type="ECO:0000256" key="13">
    <source>
        <dbReference type="HAMAP-Rule" id="MF_00113"/>
    </source>
</evidence>
<dbReference type="HAMAP" id="MF_00113">
    <property type="entry name" value="QueA"/>
    <property type="match status" value="1"/>
</dbReference>
<evidence type="ECO:0000256" key="11">
    <source>
        <dbReference type="ARBA" id="ARBA00069325"/>
    </source>
</evidence>
<gene>
    <name evidence="13 14" type="primary">queA</name>
    <name evidence="14" type="ORF">K7J14_07425</name>
</gene>
<organism evidence="14 15">
    <name type="scientific">Teretinema zuelzerae</name>
    <dbReference type="NCBI Taxonomy" id="156"/>
    <lineage>
        <taxon>Bacteria</taxon>
        <taxon>Pseudomonadati</taxon>
        <taxon>Spirochaetota</taxon>
        <taxon>Spirochaetia</taxon>
        <taxon>Spirochaetales</taxon>
        <taxon>Treponemataceae</taxon>
        <taxon>Teretinema</taxon>
    </lineage>
</organism>
<comment type="similarity">
    <text evidence="9 13">Belongs to the QueA family.</text>
</comment>
<dbReference type="NCBIfam" id="NF001140">
    <property type="entry name" value="PRK00147.1"/>
    <property type="match status" value="1"/>
</dbReference>
<keyword evidence="7 13" id="KW-0671">Queuosine biosynthesis</keyword>
<evidence type="ECO:0000313" key="14">
    <source>
        <dbReference type="EMBL" id="MCD1654535.1"/>
    </source>
</evidence>
<evidence type="ECO:0000256" key="7">
    <source>
        <dbReference type="ARBA" id="ARBA00022785"/>
    </source>
</evidence>
<evidence type="ECO:0000256" key="3">
    <source>
        <dbReference type="ARBA" id="ARBA00011245"/>
    </source>
</evidence>
<dbReference type="GO" id="GO:0008616">
    <property type="term" value="P:tRNA queuosine(34) biosynthetic process"/>
    <property type="evidence" value="ECO:0007669"/>
    <property type="project" value="UniProtKB-UniRule"/>
</dbReference>
<dbReference type="FunFam" id="3.40.1780.10:FF:000001">
    <property type="entry name" value="S-adenosylmethionine:tRNA ribosyltransferase-isomerase"/>
    <property type="match status" value="1"/>
</dbReference>
<dbReference type="GO" id="GO:0051075">
    <property type="term" value="F:S-adenosylmethionine:tRNA ribosyltransferase-isomerase activity"/>
    <property type="evidence" value="ECO:0007669"/>
    <property type="project" value="UniProtKB-EC"/>
</dbReference>
<dbReference type="InterPro" id="IPR042118">
    <property type="entry name" value="QueA_dom1"/>
</dbReference>
<dbReference type="AlphaFoldDB" id="A0AAE3JJS7"/>
<evidence type="ECO:0000256" key="9">
    <source>
        <dbReference type="ARBA" id="ARBA00061210"/>
    </source>
</evidence>